<organism evidence="1 2">
    <name type="scientific">Actinomycetospora termitidis</name>
    <dbReference type="NCBI Taxonomy" id="3053470"/>
    <lineage>
        <taxon>Bacteria</taxon>
        <taxon>Bacillati</taxon>
        <taxon>Actinomycetota</taxon>
        <taxon>Actinomycetes</taxon>
        <taxon>Pseudonocardiales</taxon>
        <taxon>Pseudonocardiaceae</taxon>
        <taxon>Actinomycetospora</taxon>
    </lineage>
</organism>
<reference evidence="1 2" key="1">
    <citation type="submission" date="2023-06" db="EMBL/GenBank/DDBJ databases">
        <title>Actinomycetospora Odt1-22.</title>
        <authorList>
            <person name="Supong K."/>
        </authorList>
    </citation>
    <scope>NUCLEOTIDE SEQUENCE [LARGE SCALE GENOMIC DNA]</scope>
    <source>
        <strain evidence="1 2">Odt1-22</strain>
    </source>
</reference>
<protein>
    <submittedName>
        <fullName evidence="1">Uncharacterized protein</fullName>
    </submittedName>
</protein>
<accession>A0ABT7MEJ6</accession>
<evidence type="ECO:0000313" key="2">
    <source>
        <dbReference type="Proteomes" id="UP001231924"/>
    </source>
</evidence>
<gene>
    <name evidence="1" type="ORF">QRT03_24160</name>
</gene>
<dbReference type="EMBL" id="JASVWF010000006">
    <property type="protein sequence ID" value="MDL5159084.1"/>
    <property type="molecule type" value="Genomic_DNA"/>
</dbReference>
<keyword evidence="2" id="KW-1185">Reference proteome</keyword>
<comment type="caution">
    <text evidence="1">The sequence shown here is derived from an EMBL/GenBank/DDBJ whole genome shotgun (WGS) entry which is preliminary data.</text>
</comment>
<evidence type="ECO:0000313" key="1">
    <source>
        <dbReference type="EMBL" id="MDL5159084.1"/>
    </source>
</evidence>
<dbReference type="RefSeq" id="WP_286055656.1">
    <property type="nucleotide sequence ID" value="NZ_JASVWF010000006.1"/>
</dbReference>
<name>A0ABT7MEJ6_9PSEU</name>
<dbReference type="Proteomes" id="UP001231924">
    <property type="component" value="Unassembled WGS sequence"/>
</dbReference>
<proteinExistence type="predicted"/>
<sequence>MTFSPVPIGCTVEDATTSLLADGVGDGLPVVPPTVERWERMLDGVADPDAVLAVVPPLFGELTARTVAGCCVLAGCRPGVVPLVLAAARAACEPEFNLLGVQTTTGTAAVGMIVHGPVVSRLGLSSSTGMLGPGPHANGVLGRALALTLSAVGGVTAGVTSMATTAQPARYGFCLAESGGASAVTVLAIGGTAEVLPRDDLPAPDDVLDPLADALAAPGRAAGGLDRMAECEQTLVLPPEIAGRVRDTDDLLARAHARLGAPVGALRVVEAGGPGVKMLHLPGWMGGSRGVTRTLG</sequence>